<keyword evidence="2" id="KW-1185">Reference proteome</keyword>
<proteinExistence type="predicted"/>
<evidence type="ECO:0000313" key="1">
    <source>
        <dbReference type="EMBL" id="KAG7515810.1"/>
    </source>
</evidence>
<dbReference type="Proteomes" id="UP000693946">
    <property type="component" value="Linkage Group LG13"/>
</dbReference>
<dbReference type="AlphaFoldDB" id="A0AAV6SFD8"/>
<sequence length="214" mass="23371">MEFVDYCHDVPRIPTDVWGNFSLQSSAFNLQKQLVSGLQGALATLVNAFEHQQDSDALMGNLPDGGTQVGHLIVLMGKEGRFSSVCWQSKRIRRVVRNTLAGETLALADGIDNAIFLSSLYSELTTGKVSQDILPAICVTDNYSLVDAIKSTKSVTEKQLRLQISGIKELIQSKDPTCPLVSYKGTAGRLSDKKGCFFPAASESAEGWKVEPWE</sequence>
<evidence type="ECO:0000313" key="2">
    <source>
        <dbReference type="Proteomes" id="UP000693946"/>
    </source>
</evidence>
<protein>
    <submittedName>
        <fullName evidence="1">Uncharacterized protein</fullName>
    </submittedName>
</protein>
<gene>
    <name evidence="1" type="ORF">JOB18_016373</name>
</gene>
<accession>A0AAV6SFD8</accession>
<reference evidence="1 2" key="1">
    <citation type="journal article" date="2021" name="Sci. Rep.">
        <title>Chromosome anchoring in Senegalese sole (Solea senegalensis) reveals sex-associated markers and genome rearrangements in flatfish.</title>
        <authorList>
            <person name="Guerrero-Cozar I."/>
            <person name="Gomez-Garrido J."/>
            <person name="Berbel C."/>
            <person name="Martinez-Blanch J.F."/>
            <person name="Alioto T."/>
            <person name="Claros M.G."/>
            <person name="Gagnaire P.A."/>
            <person name="Manchado M."/>
        </authorList>
    </citation>
    <scope>NUCLEOTIDE SEQUENCE [LARGE SCALE GENOMIC DNA]</scope>
    <source>
        <strain evidence="1">Sse05_10M</strain>
    </source>
</reference>
<comment type="caution">
    <text evidence="1">The sequence shown here is derived from an EMBL/GenBank/DDBJ whole genome shotgun (WGS) entry which is preliminary data.</text>
</comment>
<organism evidence="1 2">
    <name type="scientific">Solea senegalensis</name>
    <name type="common">Senegalese sole</name>
    <dbReference type="NCBI Taxonomy" id="28829"/>
    <lineage>
        <taxon>Eukaryota</taxon>
        <taxon>Metazoa</taxon>
        <taxon>Chordata</taxon>
        <taxon>Craniata</taxon>
        <taxon>Vertebrata</taxon>
        <taxon>Euteleostomi</taxon>
        <taxon>Actinopterygii</taxon>
        <taxon>Neopterygii</taxon>
        <taxon>Teleostei</taxon>
        <taxon>Neoteleostei</taxon>
        <taxon>Acanthomorphata</taxon>
        <taxon>Carangaria</taxon>
        <taxon>Pleuronectiformes</taxon>
        <taxon>Pleuronectoidei</taxon>
        <taxon>Soleidae</taxon>
        <taxon>Solea</taxon>
    </lineage>
</organism>
<name>A0AAV6SFD8_SOLSE</name>
<dbReference type="EMBL" id="JAGKHQ010000005">
    <property type="protein sequence ID" value="KAG7515810.1"/>
    <property type="molecule type" value="Genomic_DNA"/>
</dbReference>